<gene>
    <name evidence="5" type="ORF">LGH74_22165</name>
</gene>
<keyword evidence="6" id="KW-1185">Reference proteome</keyword>
<feature type="domain" description="Outer membrane protein beta-barrel" evidence="4">
    <location>
        <begin position="44"/>
        <end position="227"/>
    </location>
</feature>
<dbReference type="Proteomes" id="UP001165296">
    <property type="component" value="Unassembled WGS sequence"/>
</dbReference>
<comment type="caution">
    <text evidence="5">The sequence shown here is derived from an EMBL/GenBank/DDBJ whole genome shotgun (WGS) entry which is preliminary data.</text>
</comment>
<accession>A0ABS8AY12</accession>
<organism evidence="5 6">
    <name type="scientific">Hymenobacter lucidus</name>
    <dbReference type="NCBI Taxonomy" id="2880930"/>
    <lineage>
        <taxon>Bacteria</taxon>
        <taxon>Pseudomonadati</taxon>
        <taxon>Bacteroidota</taxon>
        <taxon>Cytophagia</taxon>
        <taxon>Cytophagales</taxon>
        <taxon>Hymenobacteraceae</taxon>
        <taxon>Hymenobacter</taxon>
    </lineage>
</organism>
<dbReference type="SUPFAM" id="SSF56935">
    <property type="entry name" value="Porins"/>
    <property type="match status" value="1"/>
</dbReference>
<evidence type="ECO:0000259" key="4">
    <source>
        <dbReference type="Pfam" id="PF14905"/>
    </source>
</evidence>
<keyword evidence="3" id="KW-0998">Cell outer membrane</keyword>
<sequence length="251" mass="27862">MATQTAHALRLGLDYALTPEQTLTLAVQPRFNRQDNQESLDSRQVNATAFYRLETNTAQGFRRVLTDLLTGDVVTSTTRQNLGQETSVGLELVGATPVTSFWKLNGTASAFRRLIRGASLDGTPIHTASQAYATRLNNTFSPTRKLDLQLAPKYRSPINTSQGQRRQNVNVDVAAKHTVLGNRGSLTLRVADVFNTLRYDFTLTGPGLLTDSRFKRELRMAFLGFAYRFGQNQTSRSPRKSETDEAIGGFE</sequence>
<dbReference type="InterPro" id="IPR041700">
    <property type="entry name" value="OMP_b-brl_3"/>
</dbReference>
<evidence type="ECO:0000256" key="1">
    <source>
        <dbReference type="ARBA" id="ARBA00004442"/>
    </source>
</evidence>
<evidence type="ECO:0000256" key="2">
    <source>
        <dbReference type="ARBA" id="ARBA00023136"/>
    </source>
</evidence>
<dbReference type="EMBL" id="JAJADR010000010">
    <property type="protein sequence ID" value="MCB2410710.1"/>
    <property type="molecule type" value="Genomic_DNA"/>
</dbReference>
<comment type="subcellular location">
    <subcellularLocation>
        <location evidence="1">Cell outer membrane</location>
    </subcellularLocation>
</comment>
<dbReference type="Pfam" id="PF14905">
    <property type="entry name" value="OMP_b-brl_3"/>
    <property type="match status" value="1"/>
</dbReference>
<dbReference type="InterPro" id="IPR036942">
    <property type="entry name" value="Beta-barrel_TonB_sf"/>
</dbReference>
<protein>
    <submittedName>
        <fullName evidence="5">Outer membrane beta-barrel family protein</fullName>
    </submittedName>
</protein>
<evidence type="ECO:0000313" key="6">
    <source>
        <dbReference type="Proteomes" id="UP001165296"/>
    </source>
</evidence>
<dbReference type="Gene3D" id="2.40.170.20">
    <property type="entry name" value="TonB-dependent receptor, beta-barrel domain"/>
    <property type="match status" value="1"/>
</dbReference>
<name>A0ABS8AY12_9BACT</name>
<evidence type="ECO:0000256" key="3">
    <source>
        <dbReference type="ARBA" id="ARBA00023237"/>
    </source>
</evidence>
<evidence type="ECO:0000313" key="5">
    <source>
        <dbReference type="EMBL" id="MCB2410710.1"/>
    </source>
</evidence>
<proteinExistence type="predicted"/>
<reference evidence="5" key="1">
    <citation type="submission" date="2021-10" db="EMBL/GenBank/DDBJ databases">
        <authorList>
            <person name="Dean J.D."/>
            <person name="Kim M.K."/>
            <person name="Newey C.N."/>
            <person name="Stoker T.S."/>
            <person name="Thompson D.W."/>
            <person name="Grose J.H."/>
        </authorList>
    </citation>
    <scope>NUCLEOTIDE SEQUENCE</scope>
    <source>
        <strain evidence="5">BT178</strain>
    </source>
</reference>
<dbReference type="RefSeq" id="WP_226179872.1">
    <property type="nucleotide sequence ID" value="NZ_JAJADR010000010.1"/>
</dbReference>
<keyword evidence="2" id="KW-0472">Membrane</keyword>